<dbReference type="EMBL" id="JBHTGP010000003">
    <property type="protein sequence ID" value="MFD0683610.1"/>
    <property type="molecule type" value="Genomic_DNA"/>
</dbReference>
<organism evidence="2 3">
    <name type="scientific">Actinomadura fibrosa</name>
    <dbReference type="NCBI Taxonomy" id="111802"/>
    <lineage>
        <taxon>Bacteria</taxon>
        <taxon>Bacillati</taxon>
        <taxon>Actinomycetota</taxon>
        <taxon>Actinomycetes</taxon>
        <taxon>Streptosporangiales</taxon>
        <taxon>Thermomonosporaceae</taxon>
        <taxon>Actinomadura</taxon>
    </lineage>
</organism>
<dbReference type="RefSeq" id="WP_131754873.1">
    <property type="nucleotide sequence ID" value="NZ_CAACUY010000001.1"/>
</dbReference>
<evidence type="ECO:0000256" key="1">
    <source>
        <dbReference type="SAM" id="SignalP"/>
    </source>
</evidence>
<dbReference type="Proteomes" id="UP001597063">
    <property type="component" value="Unassembled WGS sequence"/>
</dbReference>
<keyword evidence="1" id="KW-0732">Signal</keyword>
<evidence type="ECO:0000313" key="3">
    <source>
        <dbReference type="Proteomes" id="UP001597063"/>
    </source>
</evidence>
<reference evidence="3" key="1">
    <citation type="journal article" date="2019" name="Int. J. Syst. Evol. Microbiol.">
        <title>The Global Catalogue of Microorganisms (GCM) 10K type strain sequencing project: providing services to taxonomists for standard genome sequencing and annotation.</title>
        <authorList>
            <consortium name="The Broad Institute Genomics Platform"/>
            <consortium name="The Broad Institute Genome Sequencing Center for Infectious Disease"/>
            <person name="Wu L."/>
            <person name="Ma J."/>
        </authorList>
    </citation>
    <scope>NUCLEOTIDE SEQUENCE [LARGE SCALE GENOMIC DNA]</scope>
    <source>
        <strain evidence="3">JCM 9371</strain>
    </source>
</reference>
<feature type="chain" id="PRO_5046832902" description="DUF1036 domain-containing protein" evidence="1">
    <location>
        <begin position="28"/>
        <end position="175"/>
    </location>
</feature>
<keyword evidence="3" id="KW-1185">Reference proteome</keyword>
<protein>
    <recommendedName>
        <fullName evidence="4">DUF1036 domain-containing protein</fullName>
    </recommendedName>
</protein>
<sequence>MRKFVTAGLGIAALAATVGVAAPAAGAATTPAPHPITRSTDGFGGPAVSAKDTGKFHRIGYIHSFKAPAVKGATVWGHWYWARYGDGPGFVYLVTKVKDTRKDGKAAGFCYYLKGPDVDVRDYCYVNTKGYNKTLRIAGEIDNWNKTTFRVQAGVGVIKNNLFYTSAVGRWLKVH</sequence>
<name>A0ABW2XGU9_9ACTN</name>
<feature type="signal peptide" evidence="1">
    <location>
        <begin position="1"/>
        <end position="27"/>
    </location>
</feature>
<proteinExistence type="predicted"/>
<accession>A0ABW2XGU9</accession>
<evidence type="ECO:0000313" key="2">
    <source>
        <dbReference type="EMBL" id="MFD0683610.1"/>
    </source>
</evidence>
<gene>
    <name evidence="2" type="ORF">ACFQZM_03785</name>
</gene>
<evidence type="ECO:0008006" key="4">
    <source>
        <dbReference type="Google" id="ProtNLM"/>
    </source>
</evidence>
<comment type="caution">
    <text evidence="2">The sequence shown here is derived from an EMBL/GenBank/DDBJ whole genome shotgun (WGS) entry which is preliminary data.</text>
</comment>